<dbReference type="PROSITE" id="PS50823">
    <property type="entry name" value="KH_TYPE_2"/>
    <property type="match status" value="1"/>
</dbReference>
<evidence type="ECO:0000256" key="7">
    <source>
        <dbReference type="HAMAP-Rule" id="MF_00367"/>
    </source>
</evidence>
<dbReference type="EMBL" id="CP000859">
    <property type="protein sequence ID" value="ABW66923.1"/>
    <property type="molecule type" value="Genomic_DNA"/>
</dbReference>
<dbReference type="SMART" id="SM00382">
    <property type="entry name" value="AAA"/>
    <property type="match status" value="1"/>
</dbReference>
<feature type="domain" description="KH type-2" evidence="10">
    <location>
        <begin position="210"/>
        <end position="288"/>
    </location>
</feature>
<dbReference type="SUPFAM" id="SSF54814">
    <property type="entry name" value="Prokaryotic type KH domain (KH-domain type II)"/>
    <property type="match status" value="1"/>
</dbReference>
<comment type="subunit">
    <text evidence="7">Monomer.</text>
</comment>
<evidence type="ECO:0000256" key="5">
    <source>
        <dbReference type="ARBA" id="ARBA00022884"/>
    </source>
</evidence>
<dbReference type="HAMAP" id="MF_00367">
    <property type="entry name" value="GTPase_Era"/>
    <property type="match status" value="1"/>
</dbReference>
<dbReference type="GO" id="GO:0070181">
    <property type="term" value="F:small ribosomal subunit rRNA binding"/>
    <property type="evidence" value="ECO:0007669"/>
    <property type="project" value="UniProtKB-UniRule"/>
</dbReference>
<keyword evidence="7" id="KW-0699">rRNA-binding</keyword>
<dbReference type="SUPFAM" id="SSF52540">
    <property type="entry name" value="P-loop containing nucleoside triphosphate hydrolases"/>
    <property type="match status" value="1"/>
</dbReference>
<evidence type="ECO:0000256" key="4">
    <source>
        <dbReference type="ARBA" id="ARBA00022741"/>
    </source>
</evidence>
<dbReference type="PRINTS" id="PR00326">
    <property type="entry name" value="GTP1OBG"/>
</dbReference>
<dbReference type="NCBIfam" id="NF000908">
    <property type="entry name" value="PRK00089.1"/>
    <property type="match status" value="1"/>
</dbReference>
<feature type="binding site" evidence="7">
    <location>
        <begin position="20"/>
        <end position="27"/>
    </location>
    <ligand>
        <name>GTP</name>
        <dbReference type="ChEBI" id="CHEBI:37565"/>
    </ligand>
</feature>
<dbReference type="KEGG" id="dol:Dole_1116"/>
<keyword evidence="7" id="KW-1003">Cell membrane</keyword>
<dbReference type="InterPro" id="IPR015946">
    <property type="entry name" value="KH_dom-like_a/b"/>
</dbReference>
<dbReference type="InterPro" id="IPR030388">
    <property type="entry name" value="G_ERA_dom"/>
</dbReference>
<keyword evidence="7" id="KW-0963">Cytoplasm</keyword>
<evidence type="ECO:0000256" key="8">
    <source>
        <dbReference type="PROSITE-ProRule" id="PRU01050"/>
    </source>
</evidence>
<keyword evidence="5 7" id="KW-0694">RNA-binding</keyword>
<dbReference type="GO" id="GO:0000028">
    <property type="term" value="P:ribosomal small subunit assembly"/>
    <property type="evidence" value="ECO:0007669"/>
    <property type="project" value="TreeGrafter"/>
</dbReference>
<dbReference type="FunFam" id="3.30.300.20:FF:000003">
    <property type="entry name" value="GTPase Era"/>
    <property type="match status" value="1"/>
</dbReference>
<dbReference type="InterPro" id="IPR004044">
    <property type="entry name" value="KH_dom_type_2"/>
</dbReference>
<dbReference type="eggNOG" id="COG1159">
    <property type="taxonomic scope" value="Bacteria"/>
</dbReference>
<evidence type="ECO:0000256" key="3">
    <source>
        <dbReference type="ARBA" id="ARBA00022517"/>
    </source>
</evidence>
<dbReference type="GO" id="GO:0043024">
    <property type="term" value="F:ribosomal small subunit binding"/>
    <property type="evidence" value="ECO:0007669"/>
    <property type="project" value="TreeGrafter"/>
</dbReference>
<evidence type="ECO:0000256" key="9">
    <source>
        <dbReference type="RuleBase" id="RU003761"/>
    </source>
</evidence>
<evidence type="ECO:0000313" key="12">
    <source>
        <dbReference type="EMBL" id="ABW66923.1"/>
    </source>
</evidence>
<feature type="region of interest" description="G2" evidence="8">
    <location>
        <begin position="46"/>
        <end position="50"/>
    </location>
</feature>
<dbReference type="InterPro" id="IPR009019">
    <property type="entry name" value="KH_sf_prok-type"/>
</dbReference>
<comment type="similarity">
    <text evidence="1 7 8 9">Belongs to the TRAFAC class TrmE-Era-EngA-EngB-Septin-like GTPase superfamily. Era GTPase family.</text>
</comment>
<keyword evidence="13" id="KW-1185">Reference proteome</keyword>
<dbReference type="OrthoDB" id="9805918at2"/>
<feature type="region of interest" description="G1" evidence="8">
    <location>
        <begin position="20"/>
        <end position="27"/>
    </location>
</feature>
<dbReference type="PANTHER" id="PTHR42698:SF1">
    <property type="entry name" value="GTPASE ERA, MITOCHONDRIAL"/>
    <property type="match status" value="1"/>
</dbReference>
<evidence type="ECO:0000256" key="6">
    <source>
        <dbReference type="ARBA" id="ARBA00023134"/>
    </source>
</evidence>
<feature type="binding site" evidence="7">
    <location>
        <begin position="67"/>
        <end position="71"/>
    </location>
    <ligand>
        <name>GTP</name>
        <dbReference type="ChEBI" id="CHEBI:37565"/>
    </ligand>
</feature>
<evidence type="ECO:0000256" key="2">
    <source>
        <dbReference type="ARBA" id="ARBA00020484"/>
    </source>
</evidence>
<dbReference type="RefSeq" id="WP_012174541.1">
    <property type="nucleotide sequence ID" value="NC_009943.1"/>
</dbReference>
<dbReference type="InterPro" id="IPR005225">
    <property type="entry name" value="Small_GTP-bd"/>
</dbReference>
<dbReference type="InterPro" id="IPR005662">
    <property type="entry name" value="GTPase_Era-like"/>
</dbReference>
<dbReference type="PANTHER" id="PTHR42698">
    <property type="entry name" value="GTPASE ERA"/>
    <property type="match status" value="1"/>
</dbReference>
<accession>A8ZXG5</accession>
<dbReference type="STRING" id="96561.Dole_1116"/>
<dbReference type="InterPro" id="IPR003593">
    <property type="entry name" value="AAA+_ATPase"/>
</dbReference>
<feature type="domain" description="Era-type G" evidence="11">
    <location>
        <begin position="12"/>
        <end position="179"/>
    </location>
</feature>
<keyword evidence="7" id="KW-0472">Membrane</keyword>
<proteinExistence type="inferred from homology"/>
<feature type="region of interest" description="G4" evidence="8">
    <location>
        <begin position="129"/>
        <end position="132"/>
    </location>
</feature>
<keyword evidence="6 7" id="KW-0342">GTP-binding</keyword>
<sequence length="303" mass="33992">MTDPLEPKKDFRSGFIAICGPPNAGKSTLLNLLAGEKISITSDKPQTTRNRILGVVNRKNAQVVFVDTPGIFRPKGKLNTAIVGTAVSALADVDVILLVIDVVKPRKDAEHLTIEHLKHHNKPVVLALNKIDRIKKHKLLEMIDSWQRLYAFERIVPISALESIQTEDLMAELETLLPEGGPLFPEEMLTDAPERFLAAEMIREKVFRLTGQEIPYATAVTIDTFKEKKEGSVIHIQATIHVERDSQKGIVIGKQGAMLKQIGQESRQDIEQMTGARVFLELFVRVQKNWSSDDRRLSEFGYP</sequence>
<organism evidence="12 13">
    <name type="scientific">Desulfosudis oleivorans (strain DSM 6200 / JCM 39069 / Hxd3)</name>
    <name type="common">Desulfococcus oleovorans</name>
    <dbReference type="NCBI Taxonomy" id="96561"/>
    <lineage>
        <taxon>Bacteria</taxon>
        <taxon>Pseudomonadati</taxon>
        <taxon>Thermodesulfobacteriota</taxon>
        <taxon>Desulfobacteria</taxon>
        <taxon>Desulfobacterales</taxon>
        <taxon>Desulfosudaceae</taxon>
        <taxon>Desulfosudis</taxon>
    </lineage>
</organism>
<keyword evidence="7" id="KW-0997">Cell inner membrane</keyword>
<dbReference type="Gene3D" id="3.30.300.20">
    <property type="match status" value="1"/>
</dbReference>
<dbReference type="GO" id="GO:0003924">
    <property type="term" value="F:GTPase activity"/>
    <property type="evidence" value="ECO:0007669"/>
    <property type="project" value="UniProtKB-UniRule"/>
</dbReference>
<evidence type="ECO:0000313" key="13">
    <source>
        <dbReference type="Proteomes" id="UP000008561"/>
    </source>
</evidence>
<dbReference type="Pfam" id="PF01926">
    <property type="entry name" value="MMR_HSR1"/>
    <property type="match status" value="1"/>
</dbReference>
<keyword evidence="4 7" id="KW-0547">Nucleotide-binding</keyword>
<dbReference type="CDD" id="cd04163">
    <property type="entry name" value="Era"/>
    <property type="match status" value="1"/>
</dbReference>
<evidence type="ECO:0000259" key="10">
    <source>
        <dbReference type="PROSITE" id="PS50823"/>
    </source>
</evidence>
<dbReference type="GO" id="GO:0005829">
    <property type="term" value="C:cytosol"/>
    <property type="evidence" value="ECO:0007669"/>
    <property type="project" value="TreeGrafter"/>
</dbReference>
<name>A8ZXG5_DESOH</name>
<dbReference type="PROSITE" id="PS51713">
    <property type="entry name" value="G_ERA"/>
    <property type="match status" value="1"/>
</dbReference>
<dbReference type="AlphaFoldDB" id="A8ZXG5"/>
<dbReference type="Proteomes" id="UP000008561">
    <property type="component" value="Chromosome"/>
</dbReference>
<comment type="subcellular location">
    <subcellularLocation>
        <location evidence="7">Cytoplasm</location>
    </subcellularLocation>
    <subcellularLocation>
        <location evidence="7">Cell inner membrane</location>
        <topology evidence="7">Peripheral membrane protein</topology>
    </subcellularLocation>
</comment>
<dbReference type="NCBIfam" id="TIGR00231">
    <property type="entry name" value="small_GTP"/>
    <property type="match status" value="1"/>
</dbReference>
<dbReference type="Pfam" id="PF07650">
    <property type="entry name" value="KH_2"/>
    <property type="match status" value="1"/>
</dbReference>
<dbReference type="InterPro" id="IPR006073">
    <property type="entry name" value="GTP-bd"/>
</dbReference>
<keyword evidence="3 7" id="KW-0690">Ribosome biogenesis</keyword>
<feature type="region of interest" description="G5" evidence="8">
    <location>
        <begin position="158"/>
        <end position="160"/>
    </location>
</feature>
<dbReference type="NCBIfam" id="TIGR00436">
    <property type="entry name" value="era"/>
    <property type="match status" value="1"/>
</dbReference>
<comment type="function">
    <text evidence="7">An essential GTPase that binds both GDP and GTP, with rapid nucleotide exchange. Plays a role in 16S rRNA processing and 30S ribosomal subunit biogenesis and possibly also in cell cycle regulation and energy metabolism.</text>
</comment>
<feature type="region of interest" description="G3" evidence="8">
    <location>
        <begin position="67"/>
        <end position="70"/>
    </location>
</feature>
<dbReference type="Gene3D" id="3.40.50.300">
    <property type="entry name" value="P-loop containing nucleotide triphosphate hydrolases"/>
    <property type="match status" value="1"/>
</dbReference>
<evidence type="ECO:0000256" key="1">
    <source>
        <dbReference type="ARBA" id="ARBA00007921"/>
    </source>
</evidence>
<gene>
    <name evidence="7" type="primary">era</name>
    <name evidence="12" type="ordered locus">Dole_1116</name>
</gene>
<dbReference type="InterPro" id="IPR027417">
    <property type="entry name" value="P-loop_NTPase"/>
</dbReference>
<dbReference type="GO" id="GO:0005886">
    <property type="term" value="C:plasma membrane"/>
    <property type="evidence" value="ECO:0007669"/>
    <property type="project" value="UniProtKB-SubCell"/>
</dbReference>
<reference evidence="12 13" key="1">
    <citation type="submission" date="2007-10" db="EMBL/GenBank/DDBJ databases">
        <title>Complete sequence of Desulfococcus oleovorans Hxd3.</title>
        <authorList>
            <consortium name="US DOE Joint Genome Institute"/>
            <person name="Copeland A."/>
            <person name="Lucas S."/>
            <person name="Lapidus A."/>
            <person name="Barry K."/>
            <person name="Glavina del Rio T."/>
            <person name="Dalin E."/>
            <person name="Tice H."/>
            <person name="Pitluck S."/>
            <person name="Kiss H."/>
            <person name="Brettin T."/>
            <person name="Bruce D."/>
            <person name="Detter J.C."/>
            <person name="Han C."/>
            <person name="Schmutz J."/>
            <person name="Larimer F."/>
            <person name="Land M."/>
            <person name="Hauser L."/>
            <person name="Kyrpides N."/>
            <person name="Kim E."/>
            <person name="Wawrik B."/>
            <person name="Richardson P."/>
        </authorList>
    </citation>
    <scope>NUCLEOTIDE SEQUENCE [LARGE SCALE GENOMIC DNA]</scope>
    <source>
        <strain evidence="13">DSM 6200 / JCM 39069 / Hxd3</strain>
    </source>
</reference>
<evidence type="ECO:0000259" key="11">
    <source>
        <dbReference type="PROSITE" id="PS51713"/>
    </source>
</evidence>
<feature type="binding site" evidence="7">
    <location>
        <begin position="129"/>
        <end position="132"/>
    </location>
    <ligand>
        <name>GTP</name>
        <dbReference type="ChEBI" id="CHEBI:37565"/>
    </ligand>
</feature>
<protein>
    <recommendedName>
        <fullName evidence="2 7">GTPase Era</fullName>
    </recommendedName>
</protein>
<dbReference type="HOGENOM" id="CLU_038009_1_0_7"/>
<dbReference type="CDD" id="cd22534">
    <property type="entry name" value="KH-II_Era"/>
    <property type="match status" value="1"/>
</dbReference>
<dbReference type="GO" id="GO:0005525">
    <property type="term" value="F:GTP binding"/>
    <property type="evidence" value="ECO:0007669"/>
    <property type="project" value="UniProtKB-UniRule"/>
</dbReference>